<evidence type="ECO:0000313" key="2">
    <source>
        <dbReference type="Proteomes" id="UP000030686"/>
    </source>
</evidence>
<proteinExistence type="predicted"/>
<sequence length="73" mass="7321">MRTNALGWFSGVVGLSAPFHGGQIERCGPASAQGHVVGVRRMGTRGPIGWLAAAVEVAPAEAGAPIVRNGAGD</sequence>
<gene>
    <name evidence="1" type="ORF">PROQFM164_S01g003473</name>
</gene>
<evidence type="ECO:0000313" key="1">
    <source>
        <dbReference type="EMBL" id="CDM29661.1"/>
    </source>
</evidence>
<organism evidence="1 2">
    <name type="scientific">Penicillium roqueforti (strain FM164)</name>
    <dbReference type="NCBI Taxonomy" id="1365484"/>
    <lineage>
        <taxon>Eukaryota</taxon>
        <taxon>Fungi</taxon>
        <taxon>Dikarya</taxon>
        <taxon>Ascomycota</taxon>
        <taxon>Pezizomycotina</taxon>
        <taxon>Eurotiomycetes</taxon>
        <taxon>Eurotiomycetidae</taxon>
        <taxon>Eurotiales</taxon>
        <taxon>Aspergillaceae</taxon>
        <taxon>Penicillium</taxon>
    </lineage>
</organism>
<accession>W6Q115</accession>
<dbReference type="Proteomes" id="UP000030686">
    <property type="component" value="Unassembled WGS sequence"/>
</dbReference>
<keyword evidence="2" id="KW-1185">Reference proteome</keyword>
<name>W6Q115_PENRF</name>
<reference evidence="1" key="1">
    <citation type="journal article" date="2014" name="Nat. Commun.">
        <title>Multiple recent horizontal transfers of a large genomic region in cheese making fungi.</title>
        <authorList>
            <person name="Cheeseman K."/>
            <person name="Ropars J."/>
            <person name="Renault P."/>
            <person name="Dupont J."/>
            <person name="Gouzy J."/>
            <person name="Branca A."/>
            <person name="Abraham A.L."/>
            <person name="Ceppi M."/>
            <person name="Conseiller E."/>
            <person name="Debuchy R."/>
            <person name="Malagnac F."/>
            <person name="Goarin A."/>
            <person name="Silar P."/>
            <person name="Lacoste S."/>
            <person name="Sallet E."/>
            <person name="Bensimon A."/>
            <person name="Giraud T."/>
            <person name="Brygoo Y."/>
        </authorList>
    </citation>
    <scope>NUCLEOTIDE SEQUENCE [LARGE SCALE GENOMIC DNA]</scope>
    <source>
        <strain evidence="1">FM164</strain>
    </source>
</reference>
<dbReference type="AlphaFoldDB" id="W6Q115"/>
<dbReference type="EMBL" id="HG792015">
    <property type="protein sequence ID" value="CDM29661.1"/>
    <property type="molecule type" value="Genomic_DNA"/>
</dbReference>
<protein>
    <submittedName>
        <fullName evidence="1">Genomic scaffold, ProqFM164S01</fullName>
    </submittedName>
</protein>